<evidence type="ECO:0000256" key="1">
    <source>
        <dbReference type="SAM" id="MobiDB-lite"/>
    </source>
</evidence>
<proteinExistence type="predicted"/>
<accession>A0AA90Z8M4</accession>
<organism evidence="2 3">
    <name type="scientific">Methanococcoides alaskense</name>
    <dbReference type="NCBI Taxonomy" id="325778"/>
    <lineage>
        <taxon>Archaea</taxon>
        <taxon>Methanobacteriati</taxon>
        <taxon>Methanobacteriota</taxon>
        <taxon>Stenosarchaea group</taxon>
        <taxon>Methanomicrobia</taxon>
        <taxon>Methanosarcinales</taxon>
        <taxon>Methanosarcinaceae</taxon>
        <taxon>Methanococcoides</taxon>
    </lineage>
</organism>
<feature type="region of interest" description="Disordered" evidence="1">
    <location>
        <begin position="306"/>
        <end position="346"/>
    </location>
</feature>
<sequence>MTQNYPPFIVKKLILTTILNNENSYTSEAIYEKSNYRGTYNSLRSLLYDYKKRGYLEVINKGRPALYSVTSLGKMHAENEFFAINRRRRKIEEKAVLIANAMLEDSDIVQQKASEIANRIKSDNVTTIIKQEDSNICDIGNESKPKVIENNNESSEQSLPDGKDGMIAKLREEIEFLESKPPEIIYRNVYVSAEDEKQQRNDKSVNRAPLARSYNGKLLDDVFFDGLVHYGLYKKPKGALEFILGKDIFILPVTQGNPSVKLDLLEKITDRKEVLSYKLFISNYFSDGFIISSKNIEELARIPYGSKSKASEPKNSQSPTRRQKGSLKSDISTGKNSKVVIKPPKK</sequence>
<gene>
    <name evidence="2" type="ORF">J2750_001351</name>
</gene>
<name>A0AA90Z8M4_9EURY</name>
<evidence type="ECO:0000313" key="3">
    <source>
        <dbReference type="Proteomes" id="UP001185015"/>
    </source>
</evidence>
<dbReference type="Proteomes" id="UP001185015">
    <property type="component" value="Unassembled WGS sequence"/>
</dbReference>
<protein>
    <submittedName>
        <fullName evidence="2">Uncharacterized protein</fullName>
    </submittedName>
</protein>
<dbReference type="RefSeq" id="WP_270096804.1">
    <property type="nucleotide sequence ID" value="NZ_JAQFFK010000005.1"/>
</dbReference>
<dbReference type="EMBL" id="JAVDQI010000004">
    <property type="protein sequence ID" value="MDR6222891.1"/>
    <property type="molecule type" value="Genomic_DNA"/>
</dbReference>
<dbReference type="AlphaFoldDB" id="A0AA90Z8M4"/>
<evidence type="ECO:0000313" key="2">
    <source>
        <dbReference type="EMBL" id="MDR6222891.1"/>
    </source>
</evidence>
<reference evidence="2 3" key="1">
    <citation type="submission" date="2023-07" db="EMBL/GenBank/DDBJ databases">
        <title>Genomic Encyclopedia of Type Strains, Phase IV (KMG-IV): sequencing the most valuable type-strain genomes for metagenomic binning, comparative biology and taxonomic classification.</title>
        <authorList>
            <person name="Goeker M."/>
        </authorList>
    </citation>
    <scope>NUCLEOTIDE SEQUENCE [LARGE SCALE GENOMIC DNA]</scope>
    <source>
        <strain evidence="2 3">DSM 17273</strain>
    </source>
</reference>
<comment type="caution">
    <text evidence="2">The sequence shown here is derived from an EMBL/GenBank/DDBJ whole genome shotgun (WGS) entry which is preliminary data.</text>
</comment>
<keyword evidence="3" id="KW-1185">Reference proteome</keyword>